<sequence length="297" mass="32087">MKKRVRTAIFPVAGMGTRFLPATKAVPKELLPVLDTPLIQYVIDEARDAGIERMVFVNHPSKSAIERYVLDDTELCASLCEKGKDALARELQDAALDRNTHDIVFVHQNEPLGLGHAILCAADHALPGAVAVLLPDDLILSKKGCLSQMIEAYEAEPVDHMLATMEVPRETVSSYGVLSISRHDNALAYCDGLVEKPEIDAAPSTQAVVGRYVLDGGIFDTLRGQKPGAGGEIQLTDAIAADIGDKTVAGFRFIGKRFDCGSKDGMLSAQLFLAQQDARFDHVIGDFLSANQQMNVA</sequence>
<evidence type="ECO:0000256" key="9">
    <source>
        <dbReference type="ARBA" id="ARBA00048128"/>
    </source>
</evidence>
<organism evidence="11 12">
    <name type="scientific">Sulfitobacter alexandrii</name>
    <dbReference type="NCBI Taxonomy" id="1917485"/>
    <lineage>
        <taxon>Bacteria</taxon>
        <taxon>Pseudomonadati</taxon>
        <taxon>Pseudomonadota</taxon>
        <taxon>Alphaproteobacteria</taxon>
        <taxon>Rhodobacterales</taxon>
        <taxon>Roseobacteraceae</taxon>
        <taxon>Sulfitobacter</taxon>
    </lineage>
</organism>
<evidence type="ECO:0000313" key="12">
    <source>
        <dbReference type="Proteomes" id="UP000181897"/>
    </source>
</evidence>
<proteinExistence type="inferred from homology"/>
<evidence type="ECO:0000256" key="4">
    <source>
        <dbReference type="ARBA" id="ARBA00022679"/>
    </source>
</evidence>
<evidence type="ECO:0000256" key="1">
    <source>
        <dbReference type="ARBA" id="ARBA00006890"/>
    </source>
</evidence>
<dbReference type="EC" id="2.7.7.9" evidence="2"/>
<dbReference type="GO" id="GO:0006011">
    <property type="term" value="P:UDP-alpha-D-glucose metabolic process"/>
    <property type="evidence" value="ECO:0007669"/>
    <property type="project" value="InterPro"/>
</dbReference>
<keyword evidence="4 11" id="KW-0808">Transferase</keyword>
<dbReference type="PANTHER" id="PTHR43197">
    <property type="entry name" value="UTP--GLUCOSE-1-PHOSPHATE URIDYLYLTRANSFERASE"/>
    <property type="match status" value="1"/>
</dbReference>
<gene>
    <name evidence="11" type="ORF">BOO69_04670</name>
</gene>
<evidence type="ECO:0000256" key="5">
    <source>
        <dbReference type="ARBA" id="ARBA00022695"/>
    </source>
</evidence>
<protein>
    <recommendedName>
        <fullName evidence="3">UTP--glucose-1-phosphate uridylyltransferase</fullName>
        <ecNumber evidence="2">2.7.7.9</ecNumber>
    </recommendedName>
    <alternativeName>
        <fullName evidence="6">Alpha-D-glucosyl-1-phosphate uridylyltransferase</fullName>
    </alternativeName>
    <alternativeName>
        <fullName evidence="7">UDP-glucose pyrophosphorylase</fullName>
    </alternativeName>
    <alternativeName>
        <fullName evidence="8">Uridine diphosphoglucose pyrophosphorylase</fullName>
    </alternativeName>
</protein>
<evidence type="ECO:0000313" key="11">
    <source>
        <dbReference type="EMBL" id="APE42795.1"/>
    </source>
</evidence>
<comment type="similarity">
    <text evidence="1">Belongs to the UDPGP type 2 family.</text>
</comment>
<dbReference type="CDD" id="cd02541">
    <property type="entry name" value="UGPase_prokaryotic"/>
    <property type="match status" value="1"/>
</dbReference>
<dbReference type="InterPro" id="IPR029044">
    <property type="entry name" value="Nucleotide-diphossugar_trans"/>
</dbReference>
<dbReference type="Proteomes" id="UP000181897">
    <property type="component" value="Chromosome"/>
</dbReference>
<dbReference type="InterPro" id="IPR005835">
    <property type="entry name" value="NTP_transferase_dom"/>
</dbReference>
<evidence type="ECO:0000256" key="2">
    <source>
        <dbReference type="ARBA" id="ARBA00012415"/>
    </source>
</evidence>
<name>A0A1J0WEQ8_9RHOB</name>
<dbReference type="GO" id="GO:0003983">
    <property type="term" value="F:UTP:glucose-1-phosphate uridylyltransferase activity"/>
    <property type="evidence" value="ECO:0007669"/>
    <property type="project" value="UniProtKB-EC"/>
</dbReference>
<comment type="catalytic activity">
    <reaction evidence="9">
        <text>alpha-D-glucose 1-phosphate + UTP + H(+) = UDP-alpha-D-glucose + diphosphate</text>
        <dbReference type="Rhea" id="RHEA:19889"/>
        <dbReference type="ChEBI" id="CHEBI:15378"/>
        <dbReference type="ChEBI" id="CHEBI:33019"/>
        <dbReference type="ChEBI" id="CHEBI:46398"/>
        <dbReference type="ChEBI" id="CHEBI:58601"/>
        <dbReference type="ChEBI" id="CHEBI:58885"/>
        <dbReference type="EC" id="2.7.7.9"/>
    </reaction>
</comment>
<feature type="domain" description="Nucleotidyl transferase" evidence="10">
    <location>
        <begin position="13"/>
        <end position="275"/>
    </location>
</feature>
<dbReference type="Gene3D" id="3.90.550.10">
    <property type="entry name" value="Spore Coat Polysaccharide Biosynthesis Protein SpsA, Chain A"/>
    <property type="match status" value="1"/>
</dbReference>
<keyword evidence="12" id="KW-1185">Reference proteome</keyword>
<keyword evidence="5 11" id="KW-0548">Nucleotidyltransferase</keyword>
<reference evidence="11 12" key="1">
    <citation type="submission" date="2016-11" db="EMBL/GenBank/DDBJ databases">
        <title>Complete genome sequence of Sulfitobacter sp. AM1-D1, a toxic bacteria associated with marine dinoflagellate Alexandrium minutum in East China Sea.</title>
        <authorList>
            <person name="Yang Q."/>
            <person name="Zhang X."/>
            <person name="Tian X."/>
        </authorList>
    </citation>
    <scope>NUCLEOTIDE SEQUENCE [LARGE SCALE GENOMIC DNA]</scope>
    <source>
        <strain evidence="11 12">AM1-D1</strain>
    </source>
</reference>
<evidence type="ECO:0000256" key="3">
    <source>
        <dbReference type="ARBA" id="ARBA00019048"/>
    </source>
</evidence>
<dbReference type="EMBL" id="CP018076">
    <property type="protein sequence ID" value="APE42795.1"/>
    <property type="molecule type" value="Genomic_DNA"/>
</dbReference>
<dbReference type="InterPro" id="IPR005771">
    <property type="entry name" value="GalU_uridylyltTrfase_bac/arc"/>
</dbReference>
<dbReference type="PANTHER" id="PTHR43197:SF1">
    <property type="entry name" value="UTP--GLUCOSE-1-PHOSPHATE URIDYLYLTRANSFERASE"/>
    <property type="match status" value="1"/>
</dbReference>
<dbReference type="STRING" id="1917485.BOO69_04670"/>
<dbReference type="Pfam" id="PF00483">
    <property type="entry name" value="NTP_transferase"/>
    <property type="match status" value="1"/>
</dbReference>
<dbReference type="AlphaFoldDB" id="A0A1J0WEQ8"/>
<evidence type="ECO:0000256" key="7">
    <source>
        <dbReference type="ARBA" id="ARBA00031959"/>
    </source>
</evidence>
<accession>A0A1J0WEQ8</accession>
<evidence type="ECO:0000259" key="10">
    <source>
        <dbReference type="Pfam" id="PF00483"/>
    </source>
</evidence>
<dbReference type="SUPFAM" id="SSF53448">
    <property type="entry name" value="Nucleotide-diphospho-sugar transferases"/>
    <property type="match status" value="1"/>
</dbReference>
<dbReference type="OrthoDB" id="9803306at2"/>
<evidence type="ECO:0000256" key="6">
    <source>
        <dbReference type="ARBA" id="ARBA00031455"/>
    </source>
</evidence>
<dbReference type="KEGG" id="suam:BOO69_04670"/>
<evidence type="ECO:0000256" key="8">
    <source>
        <dbReference type="ARBA" id="ARBA00032341"/>
    </source>
</evidence>